<dbReference type="RefSeq" id="WP_005374405.1">
    <property type="nucleotide sequence ID" value="NZ_AP023186.1"/>
</dbReference>
<reference evidence="3" key="1">
    <citation type="submission" date="2016-10" db="EMBL/GenBank/DDBJ databases">
        <title>The High Quality Genome of Vibrio alginolyticus K01M1.</title>
        <authorList>
            <person name="Wendling C."/>
            <person name="Chibani C.M."/>
            <person name="Hertel R."/>
            <person name="Sproer C."/>
            <person name="Bunk B."/>
            <person name="Overmann J."/>
            <person name="Roth O."/>
            <person name="Liesegang H."/>
        </authorList>
    </citation>
    <scope>NUCLEOTIDE SEQUENCE</scope>
    <source>
        <strain evidence="3">K05K4</strain>
    </source>
</reference>
<dbReference type="Proteomes" id="UP000565155">
    <property type="component" value="Unassembled WGS sequence"/>
</dbReference>
<evidence type="ECO:0000313" key="3">
    <source>
        <dbReference type="EMBL" id="ARP21580.1"/>
    </source>
</evidence>
<evidence type="ECO:0000256" key="1">
    <source>
        <dbReference type="SAM" id="MobiDB-lite"/>
    </source>
</evidence>
<evidence type="ECO:0000313" key="8">
    <source>
        <dbReference type="Proteomes" id="UP000054316"/>
    </source>
</evidence>
<sequence>MAVQRKHSDLPPRYEDKDLTNEQRQRFTEVANAAHKRREFYRRALGKSLMGKMKGRAFKDHPTRQQDKPNRTLQVVWLIVFLVVGLWVMHVFA</sequence>
<reference evidence="5 10" key="5">
    <citation type="submission" date="2020-04" db="EMBL/GenBank/DDBJ databases">
        <title>Whole-genome sequencing of Vibrio spp. from China reveals different genetic environments of blaCTX-M-14 among diverse lineages.</title>
        <authorList>
            <person name="Zheng Z."/>
            <person name="Ye L."/>
            <person name="Chen S."/>
        </authorList>
    </citation>
    <scope>NUCLEOTIDE SEQUENCE [LARGE SCALE GENOMIC DNA]</scope>
    <source>
        <strain evidence="5 10">Vb1636</strain>
    </source>
</reference>
<dbReference type="AlphaFoldDB" id="A0A1W6U0N3"/>
<keyword evidence="2" id="KW-0812">Transmembrane</keyword>
<organism evidence="3">
    <name type="scientific">Vibrio alginolyticus</name>
    <dbReference type="NCBI Taxonomy" id="663"/>
    <lineage>
        <taxon>Bacteria</taxon>
        <taxon>Pseudomonadati</taxon>
        <taxon>Pseudomonadota</taxon>
        <taxon>Gammaproteobacteria</taxon>
        <taxon>Vibrionales</taxon>
        <taxon>Vibrionaceae</taxon>
        <taxon>Vibrio</taxon>
    </lineage>
</organism>
<evidence type="ECO:0000256" key="2">
    <source>
        <dbReference type="SAM" id="Phobius"/>
    </source>
</evidence>
<feature type="transmembrane region" description="Helical" evidence="2">
    <location>
        <begin position="73"/>
        <end position="92"/>
    </location>
</feature>
<feature type="region of interest" description="Disordered" evidence="1">
    <location>
        <begin position="1"/>
        <end position="22"/>
    </location>
</feature>
<keyword evidence="2" id="KW-0472">Membrane</keyword>
<protein>
    <submittedName>
        <fullName evidence="3">Uncharacterized protein</fullName>
    </submittedName>
</protein>
<evidence type="ECO:0000313" key="10">
    <source>
        <dbReference type="Proteomes" id="UP000565155"/>
    </source>
</evidence>
<proteinExistence type="predicted"/>
<gene>
    <name evidence="7" type="ORF">AL553_020170</name>
    <name evidence="6" type="ORF">F0254_06765</name>
    <name evidence="4" type="ORF">GHY86_01585</name>
    <name evidence="5" type="ORF">HKB35_06690</name>
    <name evidence="3" type="ORF">K05K4_48710</name>
</gene>
<evidence type="ECO:0000313" key="4">
    <source>
        <dbReference type="EMBL" id="EGQ9133845.1"/>
    </source>
</evidence>
<dbReference type="EMBL" id="CP017903">
    <property type="protein sequence ID" value="ARP21580.1"/>
    <property type="molecule type" value="Genomic_DNA"/>
</dbReference>
<keyword evidence="2" id="KW-1133">Transmembrane helix</keyword>
<name>A0A1W6U0N3_VIBAL</name>
<dbReference type="GeneID" id="75165528"/>
<keyword evidence="8" id="KW-1185">Reference proteome</keyword>
<dbReference type="EMBL" id="VTYF01000002">
    <property type="protein sequence ID" value="NOI08569.1"/>
    <property type="molecule type" value="Genomic_DNA"/>
</dbReference>
<reference evidence="6 9" key="3">
    <citation type="submission" date="2019-09" db="EMBL/GenBank/DDBJ databases">
        <title>Draft genome sequencing and comparative genomics of hatchery-associated Vibrios.</title>
        <authorList>
            <person name="Kehlet-Delgado H."/>
            <person name="Mueller R.S."/>
        </authorList>
    </citation>
    <scope>NUCLEOTIDE SEQUENCE [LARGE SCALE GENOMIC DNA]</scope>
    <source>
        <strain evidence="6 9">081416A</strain>
    </source>
</reference>
<dbReference type="EMBL" id="AAXMUW010000002">
    <property type="protein sequence ID" value="EGQ9133845.1"/>
    <property type="molecule type" value="Genomic_DNA"/>
</dbReference>
<dbReference type="Proteomes" id="UP000714625">
    <property type="component" value="Unassembled WGS sequence"/>
</dbReference>
<evidence type="ECO:0000313" key="9">
    <source>
        <dbReference type="Proteomes" id="UP000532247"/>
    </source>
</evidence>
<evidence type="ECO:0000313" key="7">
    <source>
        <dbReference type="EMBL" id="PNP19960.1"/>
    </source>
</evidence>
<evidence type="ECO:0000313" key="6">
    <source>
        <dbReference type="EMBL" id="NOI08569.1"/>
    </source>
</evidence>
<dbReference type="Proteomes" id="UP000054316">
    <property type="component" value="Unassembled WGS sequence"/>
</dbReference>
<reference evidence="7 8" key="2">
    <citation type="submission" date="2017-12" db="EMBL/GenBank/DDBJ databases">
        <title>FDA dAtabase for Regulatory Grade micrObial Sequences (FDA-ARGOS): Supporting development and validation of Infectious Disease Dx tests.</title>
        <authorList>
            <person name="Hoffmann M."/>
            <person name="Allard M."/>
            <person name="Evans P."/>
            <person name="Brown E."/>
            <person name="Tallon L.J."/>
            <person name="Sadzewicz L."/>
            <person name="Sengamalay N."/>
            <person name="Ott S."/>
            <person name="Godinez A."/>
            <person name="Nagaraj S."/>
            <person name="Vavikolanu K."/>
            <person name="Aluvathingal J."/>
            <person name="Nadendla S."/>
            <person name="Hobson J."/>
            <person name="Sichtig H."/>
        </authorList>
    </citation>
    <scope>NUCLEOTIDE SEQUENCE [LARGE SCALE GENOMIC DNA]</scope>
    <source>
        <strain evidence="8">ATCC 17749</strain>
        <strain evidence="7">FDAARGOS_97</strain>
    </source>
</reference>
<dbReference type="Proteomes" id="UP000532247">
    <property type="component" value="Unassembled WGS sequence"/>
</dbReference>
<accession>A0A1W6U0N3</accession>
<dbReference type="EMBL" id="JABCMA010000004">
    <property type="protein sequence ID" value="NMR73309.1"/>
    <property type="molecule type" value="Genomic_DNA"/>
</dbReference>
<dbReference type="EMBL" id="LOSN02000002">
    <property type="protein sequence ID" value="PNP19960.1"/>
    <property type="molecule type" value="Genomic_DNA"/>
</dbReference>
<evidence type="ECO:0000313" key="5">
    <source>
        <dbReference type="EMBL" id="NMR73309.1"/>
    </source>
</evidence>
<reference evidence="4" key="4">
    <citation type="submission" date="2019-11" db="EMBL/GenBank/DDBJ databases">
        <authorList>
            <consortium name="PulseNet: The National Subtyping Network for Foodborne Disease Surveillance"/>
            <person name="Tarr C.L."/>
            <person name="Trees E."/>
            <person name="Katz L.S."/>
            <person name="Carleton-Romer H.A."/>
            <person name="Stroika S."/>
            <person name="Kucerova Z."/>
            <person name="Roache K.F."/>
            <person name="Sabol A.L."/>
            <person name="Besser J."/>
            <person name="Gerner-Smidt P."/>
        </authorList>
    </citation>
    <scope>NUCLEOTIDE SEQUENCE</scope>
    <source>
        <strain evidence="4">PNUSAV001129</strain>
    </source>
</reference>